<evidence type="ECO:0000256" key="6">
    <source>
        <dbReference type="SAM" id="Phobius"/>
    </source>
</evidence>
<comment type="subcellular location">
    <subcellularLocation>
        <location evidence="1">Membrane</location>
        <topology evidence="1">Multi-pass membrane protein</topology>
    </subcellularLocation>
</comment>
<feature type="transmembrane region" description="Helical" evidence="6">
    <location>
        <begin position="251"/>
        <end position="273"/>
    </location>
</feature>
<gene>
    <name evidence="8" type="ORF">A2682_01695</name>
</gene>
<evidence type="ECO:0000313" key="9">
    <source>
        <dbReference type="Proteomes" id="UP000178690"/>
    </source>
</evidence>
<evidence type="ECO:0000256" key="4">
    <source>
        <dbReference type="ARBA" id="ARBA00022989"/>
    </source>
</evidence>
<comment type="caution">
    <text evidence="8">The sequence shown here is derived from an EMBL/GenBank/DDBJ whole genome shotgun (WGS) entry which is preliminary data.</text>
</comment>
<dbReference type="STRING" id="1802363.A2682_01695"/>
<evidence type="ECO:0000256" key="3">
    <source>
        <dbReference type="ARBA" id="ARBA00022692"/>
    </source>
</evidence>
<reference evidence="8 9" key="1">
    <citation type="journal article" date="2016" name="Nat. Commun.">
        <title>Thousands of microbial genomes shed light on interconnected biogeochemical processes in an aquifer system.</title>
        <authorList>
            <person name="Anantharaman K."/>
            <person name="Brown C.T."/>
            <person name="Hug L.A."/>
            <person name="Sharon I."/>
            <person name="Castelle C.J."/>
            <person name="Probst A.J."/>
            <person name="Thomas B.C."/>
            <person name="Singh A."/>
            <person name="Wilkins M.J."/>
            <person name="Karaoz U."/>
            <person name="Brodie E.L."/>
            <person name="Williams K.H."/>
            <person name="Hubbard S.S."/>
            <person name="Banfield J.F."/>
        </authorList>
    </citation>
    <scope>NUCLEOTIDE SEQUENCE [LARGE SCALE GENOMIC DNA]</scope>
    <source>
        <strain evidence="9">RIFCSPHIGHO2_01_FULL_58_15</strain>
    </source>
</reference>
<evidence type="ECO:0000256" key="1">
    <source>
        <dbReference type="ARBA" id="ARBA00004141"/>
    </source>
</evidence>
<keyword evidence="3 6" id="KW-0812">Transmembrane</keyword>
<dbReference type="InterPro" id="IPR051790">
    <property type="entry name" value="Cytochrome_c-biogenesis_DsbD"/>
</dbReference>
<keyword evidence="5 6" id="KW-0472">Membrane</keyword>
<feature type="transmembrane region" description="Helical" evidence="6">
    <location>
        <begin position="22"/>
        <end position="43"/>
    </location>
</feature>
<feature type="transmembrane region" description="Helical" evidence="6">
    <location>
        <begin position="211"/>
        <end position="239"/>
    </location>
</feature>
<dbReference type="GO" id="GO:0017004">
    <property type="term" value="P:cytochrome complex assembly"/>
    <property type="evidence" value="ECO:0007669"/>
    <property type="project" value="InterPro"/>
</dbReference>
<feature type="transmembrane region" description="Helical" evidence="6">
    <location>
        <begin position="55"/>
        <end position="80"/>
    </location>
</feature>
<feature type="transmembrane region" description="Helical" evidence="6">
    <location>
        <begin position="365"/>
        <end position="388"/>
    </location>
</feature>
<sequence length="680" mass="73801">MDASASTSTTPAVSPPPGRAKAMLVVTAFGLLAIIGGGLFLAFVGTSGSPVGTGWFVFSYTMGLTMIVLPCTFPLAFVIVPLAMGKGPGKGFAMALAFGAGVAITLSLYGVLAAVLGEVAIGALGAPLEVVKNWLYVFAGAFAFLFALGELGFVKVRMPTYGGAAPMFIQKQRDILKALLLGLFMGNVGIGCPHPATPLILSRIAVSGDVFYGWLLFLVHALGRITPLLLLAILGILGVNALSWVVKRRVVIEHATGWAMVFIAGFILVLGLFTHDWWVNSGQHTLLESITQEERFLGVISDRLQTAAPHTHGPEEGPGLFGLPLWLGNWTLVALWVVPLFWYIRRRQNAALAFPPEEQAKEERVMPWLKAFIVTLTLLLAFIFIWALPHQFLQHTALEGVHEEEEEGMHGMHEGQSGRIEMLVGVDPDVPQPDETTRLRFTFPGTALDEFSITHDRLVHLIIVQEDLATFAHVHPEPVVESPGIFEMEYAFSKSGRYLLAINAVHEGEEVVAYRQLDIPGGDPEAVDRDLRRQAVFDSYDVAFEVEPSAPKAGEETRLFWTVSRDGGLVTDLQPYLAAPMHIALVPEDLSSLIHTHGEIPGSGDLHGTLISVASAHGEEEEASTSTMREEDSLGDVPAAFGPTIEGHVTFDQPGLYAVFGEFRHDRRVIATRFLVEVGE</sequence>
<feature type="transmembrane region" description="Helical" evidence="6">
    <location>
        <begin position="323"/>
        <end position="344"/>
    </location>
</feature>
<dbReference type="AlphaFoldDB" id="A0A1G2PJ01"/>
<proteinExistence type="inferred from homology"/>
<evidence type="ECO:0000256" key="5">
    <source>
        <dbReference type="ARBA" id="ARBA00023136"/>
    </source>
</evidence>
<evidence type="ECO:0000256" key="2">
    <source>
        <dbReference type="ARBA" id="ARBA00006143"/>
    </source>
</evidence>
<evidence type="ECO:0000313" key="8">
    <source>
        <dbReference type="EMBL" id="OHA48286.1"/>
    </source>
</evidence>
<comment type="similarity">
    <text evidence="2">Belongs to the DsbD family.</text>
</comment>
<dbReference type="GO" id="GO:0016020">
    <property type="term" value="C:membrane"/>
    <property type="evidence" value="ECO:0007669"/>
    <property type="project" value="UniProtKB-SubCell"/>
</dbReference>
<organism evidence="8 9">
    <name type="scientific">Terrybacteria sp. (strain RIFCSPHIGHO2_01_FULL_58_15)</name>
    <dbReference type="NCBI Taxonomy" id="1802363"/>
    <lineage>
        <taxon>Bacteria</taxon>
        <taxon>Candidatus Terryibacteriota</taxon>
    </lineage>
</organism>
<dbReference type="PANTHER" id="PTHR31272">
    <property type="entry name" value="CYTOCHROME C-TYPE BIOGENESIS PROTEIN HI_1454-RELATED"/>
    <property type="match status" value="1"/>
</dbReference>
<feature type="transmembrane region" description="Helical" evidence="6">
    <location>
        <begin position="134"/>
        <end position="154"/>
    </location>
</feature>
<keyword evidence="4 6" id="KW-1133">Transmembrane helix</keyword>
<evidence type="ECO:0000259" key="7">
    <source>
        <dbReference type="Pfam" id="PF02683"/>
    </source>
</evidence>
<accession>A0A1G2PJ01</accession>
<feature type="transmembrane region" description="Helical" evidence="6">
    <location>
        <begin position="175"/>
        <end position="191"/>
    </location>
</feature>
<protein>
    <recommendedName>
        <fullName evidence="7">Cytochrome C biogenesis protein transmembrane domain-containing protein</fullName>
    </recommendedName>
</protein>
<dbReference type="InterPro" id="IPR003834">
    <property type="entry name" value="Cyt_c_assmbl_TM_dom"/>
</dbReference>
<dbReference type="PANTHER" id="PTHR31272:SF9">
    <property type="entry name" value="BLL1027 PROTEIN"/>
    <property type="match status" value="1"/>
</dbReference>
<feature type="transmembrane region" description="Helical" evidence="6">
    <location>
        <begin position="92"/>
        <end position="114"/>
    </location>
</feature>
<name>A0A1G2PJ01_TERXR</name>
<dbReference type="Proteomes" id="UP000178690">
    <property type="component" value="Unassembled WGS sequence"/>
</dbReference>
<dbReference type="EMBL" id="MHST01000022">
    <property type="protein sequence ID" value="OHA48286.1"/>
    <property type="molecule type" value="Genomic_DNA"/>
</dbReference>
<feature type="domain" description="Cytochrome C biogenesis protein transmembrane" evidence="7">
    <location>
        <begin position="59"/>
        <end position="233"/>
    </location>
</feature>
<dbReference type="Pfam" id="PF02683">
    <property type="entry name" value="DsbD_TM"/>
    <property type="match status" value="1"/>
</dbReference>